<accession>A0A1Y2A2A8</accession>
<dbReference type="EMBL" id="MCOG01000331">
    <property type="protein sequence ID" value="ORY16663.1"/>
    <property type="molecule type" value="Genomic_DNA"/>
</dbReference>
<dbReference type="Proteomes" id="UP000193920">
    <property type="component" value="Unassembled WGS sequence"/>
</dbReference>
<organism evidence="1 2">
    <name type="scientific">Neocallimastix californiae</name>
    <dbReference type="NCBI Taxonomy" id="1754190"/>
    <lineage>
        <taxon>Eukaryota</taxon>
        <taxon>Fungi</taxon>
        <taxon>Fungi incertae sedis</taxon>
        <taxon>Chytridiomycota</taxon>
        <taxon>Chytridiomycota incertae sedis</taxon>
        <taxon>Neocallimastigomycetes</taxon>
        <taxon>Neocallimastigales</taxon>
        <taxon>Neocallimastigaceae</taxon>
        <taxon>Neocallimastix</taxon>
    </lineage>
</organism>
<sequence length="168" mass="20072">MTKQCISNDSTIFNFNDNSKELINTQKPFCMTKLETILSRRLFHFESLTSFINQIKSGNEAINIDLEIIMESFKNMETDDNENLKNEIDADSSHNNDNNRLYNKFCKNVEERNDENKQYQEPEYEHHNKNIESFSGTFDKDNELKETYSKFEKKINLDNEEFRKRINE</sequence>
<evidence type="ECO:0000313" key="1">
    <source>
        <dbReference type="EMBL" id="ORY16663.1"/>
    </source>
</evidence>
<reference evidence="1 2" key="1">
    <citation type="submission" date="2016-08" db="EMBL/GenBank/DDBJ databases">
        <title>A Parts List for Fungal Cellulosomes Revealed by Comparative Genomics.</title>
        <authorList>
            <consortium name="DOE Joint Genome Institute"/>
            <person name="Haitjema C.H."/>
            <person name="Gilmore S.P."/>
            <person name="Henske J.K."/>
            <person name="Solomon K.V."/>
            <person name="De Groot R."/>
            <person name="Kuo A."/>
            <person name="Mondo S.J."/>
            <person name="Salamov A.A."/>
            <person name="Labutti K."/>
            <person name="Zhao Z."/>
            <person name="Chiniquy J."/>
            <person name="Barry K."/>
            <person name="Brewer H.M."/>
            <person name="Purvine S.O."/>
            <person name="Wright A.T."/>
            <person name="Boxma B."/>
            <person name="Van Alen T."/>
            <person name="Hackstein J.H."/>
            <person name="Baker S.E."/>
            <person name="Grigoriev I.V."/>
            <person name="O'Malley M.A."/>
        </authorList>
    </citation>
    <scope>NUCLEOTIDE SEQUENCE [LARGE SCALE GENOMIC DNA]</scope>
    <source>
        <strain evidence="1 2">G1</strain>
    </source>
</reference>
<dbReference type="AlphaFoldDB" id="A0A1Y2A2A8"/>
<name>A0A1Y2A2A8_9FUNG</name>
<gene>
    <name evidence="1" type="ORF">LY90DRAFT_517711</name>
</gene>
<protein>
    <submittedName>
        <fullName evidence="1">Uncharacterized protein</fullName>
    </submittedName>
</protein>
<proteinExistence type="predicted"/>
<evidence type="ECO:0000313" key="2">
    <source>
        <dbReference type="Proteomes" id="UP000193920"/>
    </source>
</evidence>
<comment type="caution">
    <text evidence="1">The sequence shown here is derived from an EMBL/GenBank/DDBJ whole genome shotgun (WGS) entry which is preliminary data.</text>
</comment>
<keyword evidence="2" id="KW-1185">Reference proteome</keyword>